<evidence type="ECO:0000313" key="2">
    <source>
        <dbReference type="EMBL" id="QEO15443.1"/>
    </source>
</evidence>
<protein>
    <submittedName>
        <fullName evidence="2">Uncharacterized protein</fullName>
    </submittedName>
</protein>
<evidence type="ECO:0000313" key="3">
    <source>
        <dbReference type="Proteomes" id="UP000324678"/>
    </source>
</evidence>
<proteinExistence type="predicted"/>
<evidence type="ECO:0000256" key="1">
    <source>
        <dbReference type="SAM" id="MobiDB-lite"/>
    </source>
</evidence>
<accession>A0A5C1YHK5</accession>
<dbReference type="InterPro" id="IPR012348">
    <property type="entry name" value="RNR-like"/>
</dbReference>
<feature type="region of interest" description="Disordered" evidence="1">
    <location>
        <begin position="94"/>
        <end position="113"/>
    </location>
</feature>
<name>A0A5C1YHK5_9MICO</name>
<sequence length="269" mass="28191">MPEAVFDLAAYTRTAHGSHRDAIGEIGDLTADELALVRLLRDLESATMPYLRRVLVTPTHKDARVTAFLVTWAFEKFWIADALGAMLEQQVAQQSDAAGPAQPAGSALHGHRRARRGPVARAVGAFFAGPALVAAHLVALAVSDVVTRGAYARLAATTSSAGAAALCRRLEAVDARQGEFLRAEASARLATDAPGAAHAARLAARELRDEAFPLGLADRPAADRARFARFTFPGGASDALATLEPIAALPGVEPATIDAVARHLVPRGS</sequence>
<gene>
    <name evidence="2" type="ORF">FLP10_14150</name>
</gene>
<dbReference type="OrthoDB" id="3721183at2"/>
<dbReference type="RefSeq" id="WP_149161457.1">
    <property type="nucleotide sequence ID" value="NZ_CP043505.1"/>
</dbReference>
<keyword evidence="3" id="KW-1185">Reference proteome</keyword>
<dbReference type="Proteomes" id="UP000324678">
    <property type="component" value="Chromosome"/>
</dbReference>
<dbReference type="KEGG" id="ail:FLP10_14150"/>
<reference evidence="2 3" key="1">
    <citation type="submission" date="2019-09" db="EMBL/GenBank/DDBJ databases">
        <title>Genome sequencing of strain KACC 19306.</title>
        <authorList>
            <person name="Heo J."/>
            <person name="Kim S.-J."/>
            <person name="Kim J.-S."/>
            <person name="Hong S.-B."/>
            <person name="Kwon S.-W."/>
        </authorList>
    </citation>
    <scope>NUCLEOTIDE SEQUENCE [LARGE SCALE GENOMIC DNA]</scope>
    <source>
        <strain evidence="2 3">KACC 19306</strain>
    </source>
</reference>
<dbReference type="GO" id="GO:0016491">
    <property type="term" value="F:oxidoreductase activity"/>
    <property type="evidence" value="ECO:0007669"/>
    <property type="project" value="InterPro"/>
</dbReference>
<dbReference type="Gene3D" id="1.10.620.20">
    <property type="entry name" value="Ribonucleotide Reductase, subunit A"/>
    <property type="match status" value="1"/>
</dbReference>
<organism evidence="2 3">
    <name type="scientific">Agromyces intestinalis</name>
    <dbReference type="NCBI Taxonomy" id="2592652"/>
    <lineage>
        <taxon>Bacteria</taxon>
        <taxon>Bacillati</taxon>
        <taxon>Actinomycetota</taxon>
        <taxon>Actinomycetes</taxon>
        <taxon>Micrococcales</taxon>
        <taxon>Microbacteriaceae</taxon>
        <taxon>Agromyces</taxon>
    </lineage>
</organism>
<dbReference type="AlphaFoldDB" id="A0A5C1YHK5"/>
<dbReference type="EMBL" id="CP043505">
    <property type="protein sequence ID" value="QEO15443.1"/>
    <property type="molecule type" value="Genomic_DNA"/>
</dbReference>